<evidence type="ECO:0000313" key="3">
    <source>
        <dbReference type="Proteomes" id="UP001500466"/>
    </source>
</evidence>
<gene>
    <name evidence="2" type="ORF">GCM10023205_30030</name>
</gene>
<feature type="signal peptide" evidence="1">
    <location>
        <begin position="1"/>
        <end position="32"/>
    </location>
</feature>
<dbReference type="Proteomes" id="UP001500466">
    <property type="component" value="Unassembled WGS sequence"/>
</dbReference>
<dbReference type="RefSeq" id="WP_345675946.1">
    <property type="nucleotide sequence ID" value="NZ_BAABHS010000009.1"/>
</dbReference>
<evidence type="ECO:0008006" key="4">
    <source>
        <dbReference type="Google" id="ProtNLM"/>
    </source>
</evidence>
<evidence type="ECO:0000313" key="2">
    <source>
        <dbReference type="EMBL" id="GAA4964029.1"/>
    </source>
</evidence>
<reference evidence="3" key="1">
    <citation type="journal article" date="2019" name="Int. J. Syst. Evol. Microbiol.">
        <title>The Global Catalogue of Microorganisms (GCM) 10K type strain sequencing project: providing services to taxonomists for standard genome sequencing and annotation.</title>
        <authorList>
            <consortium name="The Broad Institute Genomics Platform"/>
            <consortium name="The Broad Institute Genome Sequencing Center for Infectious Disease"/>
            <person name="Wu L."/>
            <person name="Ma J."/>
        </authorList>
    </citation>
    <scope>NUCLEOTIDE SEQUENCE [LARGE SCALE GENOMIC DNA]</scope>
    <source>
        <strain evidence="3">JCM 17986</strain>
    </source>
</reference>
<keyword evidence="1" id="KW-0732">Signal</keyword>
<proteinExistence type="predicted"/>
<feature type="chain" id="PRO_5046493436" description="Secreted protein" evidence="1">
    <location>
        <begin position="33"/>
        <end position="133"/>
    </location>
</feature>
<keyword evidence="3" id="KW-1185">Reference proteome</keyword>
<evidence type="ECO:0000256" key="1">
    <source>
        <dbReference type="SAM" id="SignalP"/>
    </source>
</evidence>
<comment type="caution">
    <text evidence="2">The sequence shown here is derived from an EMBL/GenBank/DDBJ whole genome shotgun (WGS) entry which is preliminary data.</text>
</comment>
<name>A0ABP9H8P3_9ACTN</name>
<sequence>MSSTLPRRVVQAALLAAAGAAPLIIGASAAHAAELPVPALDGVTGISQPDLAVPTGIADQVGEGLAGSVLVPAEAGLGPALPIAGFSADRGLNSAMPSADNAITTGTQHYLQTNAAETLAGVTTPLREVPQLF</sequence>
<dbReference type="EMBL" id="BAABHS010000009">
    <property type="protein sequence ID" value="GAA4964029.1"/>
    <property type="molecule type" value="Genomic_DNA"/>
</dbReference>
<accession>A0ABP9H8P3</accession>
<organism evidence="2 3">
    <name type="scientific">Yinghuangia aomiensis</name>
    <dbReference type="NCBI Taxonomy" id="676205"/>
    <lineage>
        <taxon>Bacteria</taxon>
        <taxon>Bacillati</taxon>
        <taxon>Actinomycetota</taxon>
        <taxon>Actinomycetes</taxon>
        <taxon>Kitasatosporales</taxon>
        <taxon>Streptomycetaceae</taxon>
        <taxon>Yinghuangia</taxon>
    </lineage>
</organism>
<protein>
    <recommendedName>
        <fullName evidence="4">Secreted protein</fullName>
    </recommendedName>
</protein>